<organism evidence="1">
    <name type="scientific">Solibacter usitatus (strain Ellin6076)</name>
    <dbReference type="NCBI Taxonomy" id="234267"/>
    <lineage>
        <taxon>Bacteria</taxon>
        <taxon>Pseudomonadati</taxon>
        <taxon>Acidobacteriota</taxon>
        <taxon>Terriglobia</taxon>
        <taxon>Bryobacterales</taxon>
        <taxon>Solibacteraceae</taxon>
        <taxon>Candidatus Solibacter</taxon>
    </lineage>
</organism>
<proteinExistence type="predicted"/>
<dbReference type="STRING" id="234267.Acid_3610"/>
<name>Q020R2_SOLUE</name>
<dbReference type="HOGENOM" id="CLU_3205382_0_0_0"/>
<evidence type="ECO:0000313" key="1">
    <source>
        <dbReference type="EMBL" id="ABJ84582.1"/>
    </source>
</evidence>
<dbReference type="InParanoid" id="Q020R2"/>
<accession>Q020R2</accession>
<sequence>MLSGGKLMSEQPRYVALRDGVQLTVYLRLNDEKVPAIYGPSADEA</sequence>
<dbReference type="AlphaFoldDB" id="Q020R2"/>
<dbReference type="KEGG" id="sus:Acid_3610"/>
<dbReference type="EMBL" id="CP000473">
    <property type="protein sequence ID" value="ABJ84582.1"/>
    <property type="molecule type" value="Genomic_DNA"/>
</dbReference>
<protein>
    <submittedName>
        <fullName evidence="1">DinB</fullName>
    </submittedName>
</protein>
<reference evidence="1" key="1">
    <citation type="submission" date="2006-10" db="EMBL/GenBank/DDBJ databases">
        <title>Complete sequence of Solibacter usitatus Ellin6076.</title>
        <authorList>
            <consortium name="US DOE Joint Genome Institute"/>
            <person name="Copeland A."/>
            <person name="Lucas S."/>
            <person name="Lapidus A."/>
            <person name="Barry K."/>
            <person name="Detter J.C."/>
            <person name="Glavina del Rio T."/>
            <person name="Hammon N."/>
            <person name="Israni S."/>
            <person name="Dalin E."/>
            <person name="Tice H."/>
            <person name="Pitluck S."/>
            <person name="Thompson L.S."/>
            <person name="Brettin T."/>
            <person name="Bruce D."/>
            <person name="Han C."/>
            <person name="Tapia R."/>
            <person name="Gilna P."/>
            <person name="Schmutz J."/>
            <person name="Larimer F."/>
            <person name="Land M."/>
            <person name="Hauser L."/>
            <person name="Kyrpides N."/>
            <person name="Mikhailova N."/>
            <person name="Janssen P.H."/>
            <person name="Kuske C.R."/>
            <person name="Richardson P."/>
        </authorList>
    </citation>
    <scope>NUCLEOTIDE SEQUENCE</scope>
    <source>
        <strain evidence="1">Ellin6076</strain>
    </source>
</reference>
<gene>
    <name evidence="1" type="ordered locus">Acid_3610</name>
</gene>